<protein>
    <recommendedName>
        <fullName evidence="3">Thioredoxin family protein</fullName>
    </recommendedName>
</protein>
<name>A0ABS2PBI5_9BACL</name>
<dbReference type="Gene3D" id="3.40.30.10">
    <property type="entry name" value="Glutaredoxin"/>
    <property type="match status" value="1"/>
</dbReference>
<organism evidence="1 2">
    <name type="scientific">Geomicrobium sediminis</name>
    <dbReference type="NCBI Taxonomy" id="1347788"/>
    <lineage>
        <taxon>Bacteria</taxon>
        <taxon>Bacillati</taxon>
        <taxon>Bacillota</taxon>
        <taxon>Bacilli</taxon>
        <taxon>Bacillales</taxon>
        <taxon>Geomicrobium</taxon>
    </lineage>
</organism>
<reference evidence="1 2" key="1">
    <citation type="submission" date="2021-01" db="EMBL/GenBank/DDBJ databases">
        <title>Genomic Encyclopedia of Type Strains, Phase IV (KMG-IV): sequencing the most valuable type-strain genomes for metagenomic binning, comparative biology and taxonomic classification.</title>
        <authorList>
            <person name="Goeker M."/>
        </authorList>
    </citation>
    <scope>NUCLEOTIDE SEQUENCE [LARGE SCALE GENOMIC DNA]</scope>
    <source>
        <strain evidence="1 2">DSM 25540</strain>
    </source>
</reference>
<dbReference type="InterPro" id="IPR036249">
    <property type="entry name" value="Thioredoxin-like_sf"/>
</dbReference>
<dbReference type="SUPFAM" id="SSF52833">
    <property type="entry name" value="Thioredoxin-like"/>
    <property type="match status" value="1"/>
</dbReference>
<sequence>MNYQFYFHKKEVKRRQMTLEQWFEKGMSIEQYVSEMEKNREHLHYIYEQFQLPKGKDQLERNLRAIILTEDWCGDAMVNVPILMHIAEHHNIELRVLLRDKNLELMDQYLTNGTARSIPIFIFIDDEGHEVAKWGPRAPEVQERVSALMSNLPEKTAPNYDEEFKKAIKSMTTMYREDEQIWSDVYHSIQSTLR</sequence>
<proteinExistence type="predicted"/>
<dbReference type="Proteomes" id="UP000741863">
    <property type="component" value="Unassembled WGS sequence"/>
</dbReference>
<keyword evidence="2" id="KW-1185">Reference proteome</keyword>
<evidence type="ECO:0000313" key="1">
    <source>
        <dbReference type="EMBL" id="MBM7632440.1"/>
    </source>
</evidence>
<evidence type="ECO:0008006" key="3">
    <source>
        <dbReference type="Google" id="ProtNLM"/>
    </source>
</evidence>
<gene>
    <name evidence="1" type="ORF">JOD17_001533</name>
</gene>
<dbReference type="RefSeq" id="WP_239575297.1">
    <property type="nucleotide sequence ID" value="NZ_JAFBEC010000003.1"/>
</dbReference>
<dbReference type="EMBL" id="JAFBEC010000003">
    <property type="protein sequence ID" value="MBM7632440.1"/>
    <property type="molecule type" value="Genomic_DNA"/>
</dbReference>
<comment type="caution">
    <text evidence="1">The sequence shown here is derived from an EMBL/GenBank/DDBJ whole genome shotgun (WGS) entry which is preliminary data.</text>
</comment>
<accession>A0ABS2PBI5</accession>
<evidence type="ECO:0000313" key="2">
    <source>
        <dbReference type="Proteomes" id="UP000741863"/>
    </source>
</evidence>
<dbReference type="Pfam" id="PF14595">
    <property type="entry name" value="Thioredoxin_9"/>
    <property type="match status" value="1"/>
</dbReference>